<name>A0A7W2QJQ4_PSEPU</name>
<accession>A0A7W2QJQ4</accession>
<reference evidence="1 2" key="1">
    <citation type="submission" date="2020-07" db="EMBL/GenBank/DDBJ databases">
        <title>Diversity of carbapenemase encoding genes among Pseudomonas putida group clinical isolates in a tertiary Brazilian hospital.</title>
        <authorList>
            <person name="Alberto-Lei F."/>
            <person name="Nodari C.S."/>
            <person name="Streling A.P."/>
            <person name="Paulino J.T."/>
            <person name="Bessa-Neto F.O."/>
            <person name="Cayo R."/>
            <person name="Gales A.C."/>
        </authorList>
    </citation>
    <scope>NUCLEOTIDE SEQUENCE [LARGE SCALE GENOMIC DNA]</scope>
    <source>
        <strain evidence="1 2">12464</strain>
    </source>
</reference>
<organism evidence="1 2">
    <name type="scientific">Pseudomonas putida</name>
    <name type="common">Arthrobacter siderocapsulatus</name>
    <dbReference type="NCBI Taxonomy" id="303"/>
    <lineage>
        <taxon>Bacteria</taxon>
        <taxon>Pseudomonadati</taxon>
        <taxon>Pseudomonadota</taxon>
        <taxon>Gammaproteobacteria</taxon>
        <taxon>Pseudomonadales</taxon>
        <taxon>Pseudomonadaceae</taxon>
        <taxon>Pseudomonas</taxon>
    </lineage>
</organism>
<protein>
    <recommendedName>
        <fullName evidence="3">DUF3077 domain-containing protein</fullName>
    </recommendedName>
</protein>
<evidence type="ECO:0000313" key="2">
    <source>
        <dbReference type="Proteomes" id="UP000553948"/>
    </source>
</evidence>
<evidence type="ECO:0000313" key="1">
    <source>
        <dbReference type="EMBL" id="MBA6117148.1"/>
    </source>
</evidence>
<dbReference type="Proteomes" id="UP000553948">
    <property type="component" value="Unassembled WGS sequence"/>
</dbReference>
<dbReference type="AlphaFoldDB" id="A0A7W2QJQ4"/>
<evidence type="ECO:0008006" key="3">
    <source>
        <dbReference type="Google" id="ProtNLM"/>
    </source>
</evidence>
<dbReference type="EMBL" id="JACGDG010000013">
    <property type="protein sequence ID" value="MBA6117148.1"/>
    <property type="molecule type" value="Genomic_DNA"/>
</dbReference>
<dbReference type="RefSeq" id="WP_054903431.1">
    <property type="nucleotide sequence ID" value="NZ_CP060529.1"/>
</dbReference>
<comment type="caution">
    <text evidence="1">The sequence shown here is derived from an EMBL/GenBank/DDBJ whole genome shotgun (WGS) entry which is preliminary data.</text>
</comment>
<proteinExistence type="predicted"/>
<sequence>MKKIVPDPPRPLISTPYFTIHSDISPRDAIAHACELMRVVAETLDNHCRDNAGVPGLNLLANAAHAADSACVLAEHAKRRLEDAQEKGARS</sequence>
<gene>
    <name evidence="1" type="ORF">H4C47_15575</name>
</gene>